<dbReference type="KEGG" id="lgi:LOTGIDRAFT_161572"/>
<dbReference type="RefSeq" id="XP_009055186.1">
    <property type="nucleotide sequence ID" value="XM_009056938.1"/>
</dbReference>
<proteinExistence type="predicted"/>
<name>V4AL96_LOTGI</name>
<dbReference type="HOGENOM" id="CLU_797617_0_0_1"/>
<dbReference type="OrthoDB" id="6064299at2759"/>
<dbReference type="AlphaFoldDB" id="V4AL96"/>
<feature type="region of interest" description="Disordered" evidence="1">
    <location>
        <begin position="1"/>
        <end position="95"/>
    </location>
</feature>
<evidence type="ECO:0000313" key="3">
    <source>
        <dbReference type="Proteomes" id="UP000030746"/>
    </source>
</evidence>
<reference evidence="2 3" key="1">
    <citation type="journal article" date="2013" name="Nature">
        <title>Insights into bilaterian evolution from three spiralian genomes.</title>
        <authorList>
            <person name="Simakov O."/>
            <person name="Marletaz F."/>
            <person name="Cho S.J."/>
            <person name="Edsinger-Gonzales E."/>
            <person name="Havlak P."/>
            <person name="Hellsten U."/>
            <person name="Kuo D.H."/>
            <person name="Larsson T."/>
            <person name="Lv J."/>
            <person name="Arendt D."/>
            <person name="Savage R."/>
            <person name="Osoegawa K."/>
            <person name="de Jong P."/>
            <person name="Grimwood J."/>
            <person name="Chapman J.A."/>
            <person name="Shapiro H."/>
            <person name="Aerts A."/>
            <person name="Otillar R.P."/>
            <person name="Terry A.Y."/>
            <person name="Boore J.L."/>
            <person name="Grigoriev I.V."/>
            <person name="Lindberg D.R."/>
            <person name="Seaver E.C."/>
            <person name="Weisblat D.A."/>
            <person name="Putnam N.H."/>
            <person name="Rokhsar D.S."/>
        </authorList>
    </citation>
    <scope>NUCLEOTIDE SEQUENCE [LARGE SCALE GENOMIC DNA]</scope>
</reference>
<feature type="compositionally biased region" description="Basic and acidic residues" evidence="1">
    <location>
        <begin position="1"/>
        <end position="13"/>
    </location>
</feature>
<feature type="compositionally biased region" description="Polar residues" evidence="1">
    <location>
        <begin position="63"/>
        <end position="75"/>
    </location>
</feature>
<sequence>MDTNKKQMEDKVRQVRTCLTSSDDKRRKNAPKDSSFLGNSPLSGVPHDRNSPVATRNRDSGYVTDNSPATFSPYSHFTFDLPPQEEHGAVGGVPSPQGLEDSGSDIMDNFETGVFFDIEEEGDDSAFLDEVDGISDNEGDTSGETYRNVATLQRQVSQPMAVPLSPPIADIALRNGVQAPFTLPGRYYSRVASVATQTPHVLSQMLHHVISEPAFVTQSRGTVLRRLRHSSDSDDFVNGQSSNAHGPLPDIIPHVRDRSVSLPDMQALRVQRELEVGRELRRLSDEFNTSYSRGRERRRASITFEMAPSNSFPGARRNAVSSFMDIFRSMFLRSPSPLDEREDDIEPS</sequence>
<dbReference type="GeneID" id="20238721"/>
<dbReference type="Proteomes" id="UP000030746">
    <property type="component" value="Unassembled WGS sequence"/>
</dbReference>
<accession>V4AL96</accession>
<keyword evidence="3" id="KW-1185">Reference proteome</keyword>
<gene>
    <name evidence="2" type="ORF">LOTGIDRAFT_161572</name>
</gene>
<evidence type="ECO:0000313" key="2">
    <source>
        <dbReference type="EMBL" id="ESO94346.1"/>
    </source>
</evidence>
<dbReference type="EMBL" id="KB201847">
    <property type="protein sequence ID" value="ESO94346.1"/>
    <property type="molecule type" value="Genomic_DNA"/>
</dbReference>
<dbReference type="CTD" id="20238721"/>
<dbReference type="OMA" id="NIDIHAC"/>
<evidence type="ECO:0000256" key="1">
    <source>
        <dbReference type="SAM" id="MobiDB-lite"/>
    </source>
</evidence>
<protein>
    <submittedName>
        <fullName evidence="2">Uncharacterized protein</fullName>
    </submittedName>
</protein>
<organism evidence="2 3">
    <name type="scientific">Lottia gigantea</name>
    <name type="common">Giant owl limpet</name>
    <dbReference type="NCBI Taxonomy" id="225164"/>
    <lineage>
        <taxon>Eukaryota</taxon>
        <taxon>Metazoa</taxon>
        <taxon>Spiralia</taxon>
        <taxon>Lophotrochozoa</taxon>
        <taxon>Mollusca</taxon>
        <taxon>Gastropoda</taxon>
        <taxon>Patellogastropoda</taxon>
        <taxon>Lottioidea</taxon>
        <taxon>Lottiidae</taxon>
        <taxon>Lottia</taxon>
    </lineage>
</organism>